<evidence type="ECO:0000313" key="10">
    <source>
        <dbReference type="Proteomes" id="UP000624159"/>
    </source>
</evidence>
<feature type="signal peptide" evidence="2">
    <location>
        <begin position="1"/>
        <end position="20"/>
    </location>
</feature>
<evidence type="ECO:0000313" key="8">
    <source>
        <dbReference type="Proteomes" id="UP000281904"/>
    </source>
</evidence>
<evidence type="ECO:0000313" key="4">
    <source>
        <dbReference type="EMBL" id="VEA70276.1"/>
    </source>
</evidence>
<keyword evidence="10" id="KW-1185">Reference proteome</keyword>
<evidence type="ECO:0008006" key="11">
    <source>
        <dbReference type="Google" id="ProtNLM"/>
    </source>
</evidence>
<dbReference type="EMBL" id="LR590463">
    <property type="protein sequence ID" value="VTP67498.1"/>
    <property type="molecule type" value="Genomic_DNA"/>
</dbReference>
<keyword evidence="2" id="KW-0732">Signal</keyword>
<evidence type="ECO:0000313" key="6">
    <source>
        <dbReference type="EMBL" id="VTP67498.1"/>
    </source>
</evidence>
<dbReference type="Proteomes" id="UP000271603">
    <property type="component" value="Chromosome"/>
</dbReference>
<evidence type="ECO:0000313" key="7">
    <source>
        <dbReference type="Proteomes" id="UP000271603"/>
    </source>
</evidence>
<evidence type="ECO:0000313" key="9">
    <source>
        <dbReference type="Proteomes" id="UP000307968"/>
    </source>
</evidence>
<dbReference type="Proteomes" id="UP000307968">
    <property type="component" value="Chromosome"/>
</dbReference>
<feature type="region of interest" description="Disordered" evidence="1">
    <location>
        <begin position="27"/>
        <end position="61"/>
    </location>
</feature>
<gene>
    <name evidence="3" type="ORF">I5U13_16900</name>
    <name evidence="5" type="ORF">NCTC10036_02112</name>
    <name evidence="6" type="ORF">NCTC12971_05138</name>
    <name evidence="4" type="ORF">NCTC9419_01771</name>
</gene>
<sequence length="144" mass="16313">MRWLFAMLIALFCWTGAVSGQQLYTTQPAQPNAQPNHNATAQDDYPQALRPPADLRRKAPGKKWPLLLPRNTSSYISSLSVVSPIPAYALTEARRESRYPRQTAPASNRLEQVNWMLRSSHQQSRVGGWQASNMLYRGTLTYHS</sequence>
<dbReference type="RefSeq" id="WP_015961953.1">
    <property type="nucleotide sequence ID" value="NZ_CAMIPJ010000006.1"/>
</dbReference>
<dbReference type="AlphaFoldDB" id="A0A447QJQ0"/>
<dbReference type="EMBL" id="LR134493">
    <property type="protein sequence ID" value="VEI65087.1"/>
    <property type="molecule type" value="Genomic_DNA"/>
</dbReference>
<organism evidence="4 7">
    <name type="scientific">Serratia rubidaea</name>
    <name type="common">Serratia marinorubra</name>
    <dbReference type="NCBI Taxonomy" id="61652"/>
    <lineage>
        <taxon>Bacteria</taxon>
        <taxon>Pseudomonadati</taxon>
        <taxon>Pseudomonadota</taxon>
        <taxon>Gammaproteobacteria</taxon>
        <taxon>Enterobacterales</taxon>
        <taxon>Yersiniaceae</taxon>
        <taxon>Serratia</taxon>
    </lineage>
</organism>
<dbReference type="EMBL" id="LR134155">
    <property type="protein sequence ID" value="VEA70276.1"/>
    <property type="molecule type" value="Genomic_DNA"/>
</dbReference>
<proteinExistence type="predicted"/>
<protein>
    <recommendedName>
        <fullName evidence="11">Lipoprotein</fullName>
    </recommendedName>
</protein>
<evidence type="ECO:0000313" key="3">
    <source>
        <dbReference type="EMBL" id="MBH1931333.1"/>
    </source>
</evidence>
<feature type="compositionally biased region" description="Polar residues" evidence="1">
    <location>
        <begin position="27"/>
        <end position="41"/>
    </location>
</feature>
<dbReference type="Proteomes" id="UP000281904">
    <property type="component" value="Chromosome"/>
</dbReference>
<dbReference type="STRING" id="61652.AXX16_1094"/>
<feature type="chain" id="PRO_5044604004" description="Lipoprotein" evidence="2">
    <location>
        <begin position="21"/>
        <end position="144"/>
    </location>
</feature>
<reference evidence="7 8" key="1">
    <citation type="submission" date="2018-12" db="EMBL/GenBank/DDBJ databases">
        <authorList>
            <consortium name="Pathogen Informatics"/>
        </authorList>
    </citation>
    <scope>NUCLEOTIDE SEQUENCE [LARGE SCALE GENOMIC DNA]</scope>
    <source>
        <strain evidence="5 8">NCTC10036</strain>
        <strain evidence="6 9">NCTC12971</strain>
        <strain evidence="4 7">NCTC9419</strain>
    </source>
</reference>
<evidence type="ECO:0000256" key="1">
    <source>
        <dbReference type="SAM" id="MobiDB-lite"/>
    </source>
</evidence>
<dbReference type="EMBL" id="JADULK010000008">
    <property type="protein sequence ID" value="MBH1931333.1"/>
    <property type="molecule type" value="Genomic_DNA"/>
</dbReference>
<accession>A0A447QJQ0</accession>
<dbReference type="Proteomes" id="UP000624159">
    <property type="component" value="Unassembled WGS sequence"/>
</dbReference>
<reference evidence="3 10" key="2">
    <citation type="submission" date="2020-11" db="EMBL/GenBank/DDBJ databases">
        <title>Enhanced detection system for hospital associated transmission using whole genome sequencing surveillance.</title>
        <authorList>
            <person name="Harrison L.H."/>
            <person name="Van Tyne D."/>
            <person name="Marsh J.W."/>
            <person name="Griffith M.P."/>
            <person name="Snyder D.J."/>
            <person name="Cooper V.S."/>
            <person name="Mustapha M."/>
        </authorList>
    </citation>
    <scope>NUCLEOTIDE SEQUENCE [LARGE SCALE GENOMIC DNA]</scope>
    <source>
        <strain evidence="3 10">SER00230</strain>
    </source>
</reference>
<dbReference type="GeneID" id="61762926"/>
<evidence type="ECO:0000313" key="5">
    <source>
        <dbReference type="EMBL" id="VEI65087.1"/>
    </source>
</evidence>
<evidence type="ECO:0000256" key="2">
    <source>
        <dbReference type="SAM" id="SignalP"/>
    </source>
</evidence>
<name>A0A447QJQ0_SERRU</name>